<dbReference type="EMBL" id="JBANQN010000010">
    <property type="protein sequence ID" value="KAK6778624.1"/>
    <property type="molecule type" value="Genomic_DNA"/>
</dbReference>
<comment type="caution">
    <text evidence="2">The sequence shown here is derived from an EMBL/GenBank/DDBJ whole genome shotgun (WGS) entry which is preliminary data.</text>
</comment>
<gene>
    <name evidence="2" type="ORF">RDI58_025342</name>
</gene>
<accession>A0AAN8T2V2</accession>
<proteinExistence type="predicted"/>
<reference evidence="2 3" key="1">
    <citation type="submission" date="2024-02" db="EMBL/GenBank/DDBJ databases">
        <title>de novo genome assembly of Solanum bulbocastanum strain 11H21.</title>
        <authorList>
            <person name="Hosaka A.J."/>
        </authorList>
    </citation>
    <scope>NUCLEOTIDE SEQUENCE [LARGE SCALE GENOMIC DNA]</scope>
    <source>
        <tissue evidence="2">Young leaves</tissue>
    </source>
</reference>
<name>A0AAN8T2V2_SOLBU</name>
<keyword evidence="1" id="KW-0175">Coiled coil</keyword>
<evidence type="ECO:0000256" key="1">
    <source>
        <dbReference type="SAM" id="Coils"/>
    </source>
</evidence>
<evidence type="ECO:0000313" key="3">
    <source>
        <dbReference type="Proteomes" id="UP001371456"/>
    </source>
</evidence>
<dbReference type="Proteomes" id="UP001371456">
    <property type="component" value="Unassembled WGS sequence"/>
</dbReference>
<feature type="coiled-coil region" evidence="1">
    <location>
        <begin position="9"/>
        <end position="40"/>
    </location>
</feature>
<keyword evidence="3" id="KW-1185">Reference proteome</keyword>
<evidence type="ECO:0000313" key="2">
    <source>
        <dbReference type="EMBL" id="KAK6778624.1"/>
    </source>
</evidence>
<sequence>MPLYPSATLDDQLNTLSELLKMLQESMKELQVNNERMLSSICHVWSLLQEEMRLDSTFTDIPDI</sequence>
<dbReference type="AlphaFoldDB" id="A0AAN8T2V2"/>
<organism evidence="2 3">
    <name type="scientific">Solanum bulbocastanum</name>
    <name type="common">Wild potato</name>
    <dbReference type="NCBI Taxonomy" id="147425"/>
    <lineage>
        <taxon>Eukaryota</taxon>
        <taxon>Viridiplantae</taxon>
        <taxon>Streptophyta</taxon>
        <taxon>Embryophyta</taxon>
        <taxon>Tracheophyta</taxon>
        <taxon>Spermatophyta</taxon>
        <taxon>Magnoliopsida</taxon>
        <taxon>eudicotyledons</taxon>
        <taxon>Gunneridae</taxon>
        <taxon>Pentapetalae</taxon>
        <taxon>asterids</taxon>
        <taxon>lamiids</taxon>
        <taxon>Solanales</taxon>
        <taxon>Solanaceae</taxon>
        <taxon>Solanoideae</taxon>
        <taxon>Solaneae</taxon>
        <taxon>Solanum</taxon>
    </lineage>
</organism>
<protein>
    <submittedName>
        <fullName evidence="2">Uncharacterized protein</fullName>
    </submittedName>
</protein>